<keyword evidence="4 11" id="KW-0812">Transmembrane</keyword>
<dbReference type="Pfam" id="PF01061">
    <property type="entry name" value="ABC2_membrane"/>
    <property type="match status" value="2"/>
</dbReference>
<name>A0A1B2JCB8_PICPA</name>
<keyword evidence="6" id="KW-0547">Nucleotide-binding</keyword>
<dbReference type="GO" id="GO:1990961">
    <property type="term" value="P:xenobiotic detoxification by transmembrane export across the plasma membrane"/>
    <property type="evidence" value="ECO:0007669"/>
    <property type="project" value="InterPro"/>
</dbReference>
<dbReference type="SMART" id="SM00382">
    <property type="entry name" value="AAA"/>
    <property type="match status" value="2"/>
</dbReference>
<keyword evidence="9 11" id="KW-0472">Membrane</keyword>
<dbReference type="InterPro" id="IPR034001">
    <property type="entry name" value="ABCG_PDR_1"/>
</dbReference>
<dbReference type="NCBIfam" id="TIGR00956">
    <property type="entry name" value="3a01205"/>
    <property type="match status" value="1"/>
</dbReference>
<dbReference type="Gene3D" id="3.40.50.300">
    <property type="entry name" value="P-loop containing nucleotide triphosphate hydrolases"/>
    <property type="match status" value="2"/>
</dbReference>
<feature type="transmembrane region" description="Helical" evidence="11">
    <location>
        <begin position="1279"/>
        <end position="1303"/>
    </location>
</feature>
<sequence>MSEVERFEGSEEAIQRLARTLTNQSSLSFTSHQSSEKPGASDVMLSRASTRVSQLSVPGESPFDLSDPRLDPQSDEFSAKYWIKNLQKLHLGDTDYYKPASLGIVYRDLRCEGDNVEADYQTTVFNVIPKYLAKWTRKVASSTKTIDILRGIDGRICHGDLVVVLGRPGAGCTTLLKTISSQTYGFRVSDDSLITYDGLTPHDIRGTNRGDVIYNAETEMHFPHLTVWQTLLLASRLKVPQNRIPGISRELYAEHITQVYMEMFGVAHTKNTKVGDSFVRGVSGGERKRVSIVEACLCNAKLQCWDNATRGLDSATALNFVKSLRLSCDTLQTTSLVSIYQSSQEAYDLFDKVILLYEGRQIFFGPTNRAKKFFQDMGFHCPKRQTTADFLTSLTSPSERIPRQGWEHKVPQTPDEFEQRWKSSPDYEALIMEIDDSLEDIERNKQQYLEDLHNSHVAQQSNHVRPASAYTVSYSMQVKYATIRSFQRILGNISQQLTNLGGHVIIAFVISSMFYNLAATTDSFYFRGSCIFFGTLFNSFSSVLEIFALYESRPIVEKHKQYGLYHPSADAIASIISEVPIKVLNCIIFNVILYFMVHLRREPGAFFFFLLNGFTSTFVMSHIYRTIGAMTKSLSQAMTPASVILLALSMYAGFIVPKANMLGWSKWINYINPVGYAFEAIMINEFHGRNFICDSFIPSGGAYDSLPIASRSCSTVGSVTGEATVSGTRYIREAFDFVYSHKWRNYGIQVGYVIFFFFTYILLVEVNPSAKQKGERTIFQRSFMKSPRFVHENAKDIENNASSEKVSTLGEEKDSTEVAIQTGERIFHWQNVTYTIPYEGKRRTLLSNVDGWVKPGSLTALMGVSGAGKTTLLDVLADRISYGVITGDFFVNGQVRDASFQRSTGYVQQQDLHLDTSTVREALMFSACLRQSESISHKEKAEYVEEIIDLLEMRLYADAVVGVPGEGLNVEQRKRLTIGVELVAKPDLLLFLDEPTSGLDSQTAWSICQLMKKLSNKGQAILCTIHQPSSLLFQEFDRLLLLQKGGETVYFGDVGPRSQTLIQYFERNGASKCPRDANPAEWMLKVISDPSKNYHDIWVNSEEYGSVNAELDKMRETLSKLPYDKDSKESHKSYATSPVKQFYYVIHRILQQYYRTPSYIWSKLILSSVSCLFNGFTFFNPKNSIQGLQNQMFSVFMMCVMLPVLLEQYIPHFVKQRNLYEARERPSKTFSWPIFILSQVVAEIPWMVVAGTISYFCWYYPAGLYKNAGHLDQTTERGALVWLLVVAYFVYTATMATMCIAGISVETTAANVAVVLFCMSLMFAGVLKPKDALPGFWKFMYYVSPFTWFIQSILTAGLANAPVVCSATEMLQFPAYGNLTCGEFMAPYMAVAGGYLANTTTQDCAFCQMNNTNVFLATLDAYYSQRWRNWGIFACYAGINTAITVFIYWLVRVPKENDIIRIIQNRVIHRIRSLGPKPKNSSNQ</sequence>
<evidence type="ECO:0000256" key="5">
    <source>
        <dbReference type="ARBA" id="ARBA00022737"/>
    </source>
</evidence>
<dbReference type="CDD" id="cd03232">
    <property type="entry name" value="ABCG_PDR_domain2"/>
    <property type="match status" value="1"/>
</dbReference>
<dbReference type="InterPro" id="IPR029481">
    <property type="entry name" value="ABC_trans_N"/>
</dbReference>
<feature type="transmembrane region" description="Helical" evidence="11">
    <location>
        <begin position="604"/>
        <end position="625"/>
    </location>
</feature>
<feature type="domain" description="ABC transporter" evidence="12">
    <location>
        <begin position="827"/>
        <end position="1070"/>
    </location>
</feature>
<comment type="similarity">
    <text evidence="2">Belongs to the ABC transporter superfamily. ABCG family. PDR (TC 3.A.1.205) subfamily.</text>
</comment>
<feature type="transmembrane region" description="Helical" evidence="11">
    <location>
        <begin position="1309"/>
        <end position="1327"/>
    </location>
</feature>
<dbReference type="Proteomes" id="UP000094565">
    <property type="component" value="Chromosome 2"/>
</dbReference>
<dbReference type="InterPro" id="IPR013525">
    <property type="entry name" value="ABC2_TM"/>
</dbReference>
<reference evidence="13 14" key="1">
    <citation type="submission" date="2016-02" db="EMBL/GenBank/DDBJ databases">
        <title>Comparative genomic and transcriptomic foundation for Pichia pastoris.</title>
        <authorList>
            <person name="Love K.R."/>
            <person name="Shah K.A."/>
            <person name="Whittaker C.A."/>
            <person name="Wu J."/>
            <person name="Bartlett M.C."/>
            <person name="Ma D."/>
            <person name="Leeson R.L."/>
            <person name="Priest M."/>
            <person name="Young S.K."/>
            <person name="Love J.C."/>
        </authorList>
    </citation>
    <scope>NUCLEOTIDE SEQUENCE [LARGE SCALE GENOMIC DNA]</scope>
    <source>
        <strain evidence="13 14">ATCC 28485</strain>
    </source>
</reference>
<dbReference type="InterPro" id="IPR027417">
    <property type="entry name" value="P-loop_NTPase"/>
</dbReference>
<feature type="transmembrane region" description="Helical" evidence="11">
    <location>
        <begin position="1430"/>
        <end position="1451"/>
    </location>
</feature>
<dbReference type="PANTHER" id="PTHR19241">
    <property type="entry name" value="ATP-BINDING CASSETTE TRANSPORTER"/>
    <property type="match status" value="1"/>
</dbReference>
<dbReference type="Pfam" id="PF14510">
    <property type="entry name" value="ABC_trans_N"/>
    <property type="match status" value="1"/>
</dbReference>
<protein>
    <submittedName>
        <fullName evidence="13">BA75_02192T0</fullName>
    </submittedName>
</protein>
<dbReference type="InterPro" id="IPR010929">
    <property type="entry name" value="PDR_CDR_ABC"/>
</dbReference>
<keyword evidence="14" id="KW-1185">Reference proteome</keyword>
<dbReference type="FunFam" id="3.40.50.300:FF:000054">
    <property type="entry name" value="ABC multidrug transporter atrF"/>
    <property type="match status" value="1"/>
</dbReference>
<dbReference type="GO" id="GO:0140359">
    <property type="term" value="F:ABC-type transporter activity"/>
    <property type="evidence" value="ECO:0007669"/>
    <property type="project" value="InterPro"/>
</dbReference>
<dbReference type="Pfam" id="PF06422">
    <property type="entry name" value="PDR_CDR"/>
    <property type="match status" value="1"/>
</dbReference>
<evidence type="ECO:0000256" key="7">
    <source>
        <dbReference type="ARBA" id="ARBA00022840"/>
    </source>
</evidence>
<comment type="subcellular location">
    <subcellularLocation>
        <location evidence="1">Membrane</location>
        <topology evidence="1">Multi-pass membrane protein</topology>
    </subcellularLocation>
</comment>
<keyword evidence="8 11" id="KW-1133">Transmembrane helix</keyword>
<evidence type="ECO:0000256" key="8">
    <source>
        <dbReference type="ARBA" id="ARBA00022989"/>
    </source>
</evidence>
<feature type="domain" description="ABC transporter" evidence="12">
    <location>
        <begin position="134"/>
        <end position="383"/>
    </location>
</feature>
<feature type="transmembrane region" description="Helical" evidence="11">
    <location>
        <begin position="571"/>
        <end position="597"/>
    </location>
</feature>
<keyword evidence="7" id="KW-0067">ATP-binding</keyword>
<feature type="transmembrane region" description="Helical" evidence="11">
    <location>
        <begin position="637"/>
        <end position="656"/>
    </location>
</feature>
<dbReference type="PROSITE" id="PS50893">
    <property type="entry name" value="ABC_TRANSPORTER_2"/>
    <property type="match status" value="2"/>
</dbReference>
<evidence type="ECO:0000256" key="10">
    <source>
        <dbReference type="SAM" id="MobiDB-lite"/>
    </source>
</evidence>
<gene>
    <name evidence="13" type="ORF">ATY40_BA7502192</name>
</gene>
<dbReference type="SUPFAM" id="SSF52540">
    <property type="entry name" value="P-loop containing nucleoside triphosphate hydrolases"/>
    <property type="match status" value="2"/>
</dbReference>
<dbReference type="GO" id="GO:0005524">
    <property type="term" value="F:ATP binding"/>
    <property type="evidence" value="ECO:0007669"/>
    <property type="project" value="UniProtKB-KW"/>
</dbReference>
<dbReference type="GO" id="GO:0016020">
    <property type="term" value="C:membrane"/>
    <property type="evidence" value="ECO:0007669"/>
    <property type="project" value="UniProtKB-SubCell"/>
</dbReference>
<feature type="transmembrane region" description="Helical" evidence="11">
    <location>
        <begin position="500"/>
        <end position="518"/>
    </location>
</feature>
<feature type="transmembrane region" description="Helical" evidence="11">
    <location>
        <begin position="746"/>
        <end position="763"/>
    </location>
</feature>
<keyword evidence="5" id="KW-0677">Repeat</keyword>
<keyword evidence="3" id="KW-0813">Transport</keyword>
<dbReference type="InterPro" id="IPR043926">
    <property type="entry name" value="ABCG_dom"/>
</dbReference>
<evidence type="ECO:0000256" key="9">
    <source>
        <dbReference type="ARBA" id="ARBA00023136"/>
    </source>
</evidence>
<dbReference type="InterPro" id="IPR005285">
    <property type="entry name" value="Drug-R_PDR/CDR"/>
</dbReference>
<evidence type="ECO:0000313" key="14">
    <source>
        <dbReference type="Proteomes" id="UP000094565"/>
    </source>
</evidence>
<evidence type="ECO:0000313" key="13">
    <source>
        <dbReference type="EMBL" id="ANZ75515.1"/>
    </source>
</evidence>
<dbReference type="GO" id="GO:0016887">
    <property type="term" value="F:ATP hydrolysis activity"/>
    <property type="evidence" value="ECO:0007669"/>
    <property type="project" value="InterPro"/>
</dbReference>
<evidence type="ECO:0000256" key="4">
    <source>
        <dbReference type="ARBA" id="ARBA00022692"/>
    </source>
</evidence>
<feature type="transmembrane region" description="Helical" evidence="11">
    <location>
        <begin position="1230"/>
        <end position="1258"/>
    </location>
</feature>
<organism evidence="13 14">
    <name type="scientific">Komagataella pastoris</name>
    <name type="common">Yeast</name>
    <name type="synonym">Pichia pastoris</name>
    <dbReference type="NCBI Taxonomy" id="4922"/>
    <lineage>
        <taxon>Eukaryota</taxon>
        <taxon>Fungi</taxon>
        <taxon>Dikarya</taxon>
        <taxon>Ascomycota</taxon>
        <taxon>Saccharomycotina</taxon>
        <taxon>Pichiomycetes</taxon>
        <taxon>Pichiales</taxon>
        <taxon>Pichiaceae</taxon>
        <taxon>Komagataella</taxon>
    </lineage>
</organism>
<feature type="region of interest" description="Disordered" evidence="10">
    <location>
        <begin position="25"/>
        <end position="45"/>
    </location>
</feature>
<evidence type="ECO:0000256" key="3">
    <source>
        <dbReference type="ARBA" id="ARBA00022448"/>
    </source>
</evidence>
<dbReference type="InterPro" id="IPR003439">
    <property type="entry name" value="ABC_transporter-like_ATP-bd"/>
</dbReference>
<dbReference type="InterPro" id="IPR003593">
    <property type="entry name" value="AAA+_ATPase"/>
</dbReference>
<accession>A0A1B2JCB8</accession>
<dbReference type="Pfam" id="PF19055">
    <property type="entry name" value="ABC2_membrane_7"/>
    <property type="match status" value="1"/>
</dbReference>
<evidence type="ECO:0000256" key="1">
    <source>
        <dbReference type="ARBA" id="ARBA00004141"/>
    </source>
</evidence>
<dbReference type="EMBL" id="CP014585">
    <property type="protein sequence ID" value="ANZ75515.1"/>
    <property type="molecule type" value="Genomic_DNA"/>
</dbReference>
<feature type="transmembrane region" description="Helical" evidence="11">
    <location>
        <begin position="1192"/>
        <end position="1210"/>
    </location>
</feature>
<feature type="transmembrane region" description="Helical" evidence="11">
    <location>
        <begin position="1339"/>
        <end position="1361"/>
    </location>
</feature>
<dbReference type="Pfam" id="PF00005">
    <property type="entry name" value="ABC_tran"/>
    <property type="match status" value="2"/>
</dbReference>
<dbReference type="OrthoDB" id="245989at2759"/>
<feature type="transmembrane region" description="Helical" evidence="11">
    <location>
        <begin position="530"/>
        <end position="551"/>
    </location>
</feature>
<dbReference type="InterPro" id="IPR034003">
    <property type="entry name" value="ABCG_PDR_2"/>
</dbReference>
<dbReference type="CDD" id="cd03233">
    <property type="entry name" value="ABCG_PDR_domain1"/>
    <property type="match status" value="1"/>
</dbReference>
<evidence type="ECO:0000256" key="6">
    <source>
        <dbReference type="ARBA" id="ARBA00022741"/>
    </source>
</evidence>
<evidence type="ECO:0000259" key="12">
    <source>
        <dbReference type="PROSITE" id="PS50893"/>
    </source>
</evidence>
<evidence type="ECO:0000256" key="2">
    <source>
        <dbReference type="ARBA" id="ARBA00006012"/>
    </source>
</evidence>
<evidence type="ECO:0000256" key="11">
    <source>
        <dbReference type="SAM" id="Phobius"/>
    </source>
</evidence>
<proteinExistence type="inferred from homology"/>